<dbReference type="SUPFAM" id="SSF89392">
    <property type="entry name" value="Prokaryotic lipoproteins and lipoprotein localization factors"/>
    <property type="match status" value="1"/>
</dbReference>
<feature type="region of interest" description="Disordered" evidence="1">
    <location>
        <begin position="250"/>
        <end position="309"/>
    </location>
</feature>
<feature type="compositionally biased region" description="Low complexity" evidence="1">
    <location>
        <begin position="28"/>
        <end position="42"/>
    </location>
</feature>
<name>A0A3R7ICF0_9ACTN</name>
<evidence type="ECO:0000313" key="4">
    <source>
        <dbReference type="Proteomes" id="UP000028058"/>
    </source>
</evidence>
<evidence type="ECO:0000256" key="1">
    <source>
        <dbReference type="SAM" id="MobiDB-lite"/>
    </source>
</evidence>
<evidence type="ECO:0000256" key="2">
    <source>
        <dbReference type="SAM" id="SignalP"/>
    </source>
</evidence>
<dbReference type="PROSITE" id="PS51257">
    <property type="entry name" value="PROKAR_LIPOPROTEIN"/>
    <property type="match status" value="1"/>
</dbReference>
<keyword evidence="4" id="KW-1185">Reference proteome</keyword>
<dbReference type="InterPro" id="IPR029046">
    <property type="entry name" value="LolA/LolB/LppX"/>
</dbReference>
<dbReference type="AlphaFoldDB" id="A0A3R7ICF0"/>
<organism evidence="3 4">
    <name type="scientific">Streptomyces xinghaiensis</name>
    <dbReference type="NCBI Taxonomy" id="1038928"/>
    <lineage>
        <taxon>Bacteria</taxon>
        <taxon>Bacillati</taxon>
        <taxon>Actinomycetota</taxon>
        <taxon>Actinomycetes</taxon>
        <taxon>Kitasatosporales</taxon>
        <taxon>Streptomycetaceae</taxon>
        <taxon>Streptomyces</taxon>
    </lineage>
</organism>
<dbReference type="Gene3D" id="2.50.20.20">
    <property type="match status" value="1"/>
</dbReference>
<sequence>MRTDKRVRITAVAAGGLLVTGLLAGCGPEDGAASPDASPGPARTDEDGDRKGGGEADGAAGGEGGTVAAAYQRTAEAGTAEITLVTEVETGEEDAVMRGSGVIDLESGTSEMVLKAPGARIEQRTVDGIVYQKPSAGQRQQLPDGKTWMSYDLRKLGAQAGTGAQIADPAAALAYAKGITEKDVEKIGEETLGSTATTHYAVDVDVRSLVRNNELMGEALRDTVGDTLPLHIWLDDEGRLRQQKMELDVDASAPGEGRSASPERVSVATTLELGDFGTEVDVEPPPAADTADMTDKAARKGGQGAGKNE</sequence>
<dbReference type="EMBL" id="JNAD02000001">
    <property type="protein sequence ID" value="RKM98878.1"/>
    <property type="molecule type" value="Genomic_DNA"/>
</dbReference>
<evidence type="ECO:0008006" key="5">
    <source>
        <dbReference type="Google" id="ProtNLM"/>
    </source>
</evidence>
<proteinExistence type="predicted"/>
<dbReference type="Proteomes" id="UP000028058">
    <property type="component" value="Unassembled WGS sequence"/>
</dbReference>
<feature type="signal peptide" evidence="2">
    <location>
        <begin position="1"/>
        <end position="24"/>
    </location>
</feature>
<accession>A0A3R7ICF0</accession>
<evidence type="ECO:0000313" key="3">
    <source>
        <dbReference type="EMBL" id="RKM98878.1"/>
    </source>
</evidence>
<reference evidence="3 4" key="1">
    <citation type="journal article" date="2014" name="Genome Announc.">
        <title>Draft Genome Sequence of Streptomyces fradiae ATCC 19609, a Strain Highly Sensitive to Antibiotics.</title>
        <authorList>
            <person name="Bekker O.B."/>
            <person name="Klimina K.M."/>
            <person name="Vatlin A.A."/>
            <person name="Zakharevich N.V."/>
            <person name="Kasianov A.S."/>
            <person name="Danilenko V.N."/>
        </authorList>
    </citation>
    <scope>NUCLEOTIDE SEQUENCE [LARGE SCALE GENOMIC DNA]</scope>
    <source>
        <strain evidence="3 4">ATCC 19609</strain>
    </source>
</reference>
<protein>
    <recommendedName>
        <fullName evidence="5">LppX_LprAFG lipoprotein</fullName>
    </recommendedName>
</protein>
<feature type="compositionally biased region" description="Gly residues" evidence="1">
    <location>
        <begin position="55"/>
        <end position="64"/>
    </location>
</feature>
<feature type="chain" id="PRO_5043188332" description="LppX_LprAFG lipoprotein" evidence="2">
    <location>
        <begin position="25"/>
        <end position="309"/>
    </location>
</feature>
<feature type="region of interest" description="Disordered" evidence="1">
    <location>
        <begin position="28"/>
        <end position="64"/>
    </location>
</feature>
<comment type="caution">
    <text evidence="3">The sequence shown here is derived from an EMBL/GenBank/DDBJ whole genome shotgun (WGS) entry which is preliminary data.</text>
</comment>
<dbReference type="OrthoDB" id="3427828at2"/>
<feature type="compositionally biased region" description="Basic and acidic residues" evidence="1">
    <location>
        <begin position="43"/>
        <end position="54"/>
    </location>
</feature>
<dbReference type="RefSeq" id="WP_050364511.1">
    <property type="nucleotide sequence ID" value="NZ_CP134822.1"/>
</dbReference>
<keyword evidence="2" id="KW-0732">Signal</keyword>
<gene>
    <name evidence="3" type="ORF">SFRA_001090</name>
</gene>